<name>A0A4D9ENH1_9SAUR</name>
<reference evidence="2 3" key="1">
    <citation type="submission" date="2019-04" db="EMBL/GenBank/DDBJ databases">
        <title>Draft genome of the big-headed turtle Platysternon megacephalum.</title>
        <authorList>
            <person name="Gong S."/>
        </authorList>
    </citation>
    <scope>NUCLEOTIDE SEQUENCE [LARGE SCALE GENOMIC DNA]</scope>
    <source>
        <strain evidence="2">DO16091913</strain>
        <tissue evidence="2">Muscle</tissue>
    </source>
</reference>
<feature type="region of interest" description="Disordered" evidence="1">
    <location>
        <begin position="95"/>
        <end position="125"/>
    </location>
</feature>
<organism evidence="2 3">
    <name type="scientific">Platysternon megacephalum</name>
    <name type="common">big-headed turtle</name>
    <dbReference type="NCBI Taxonomy" id="55544"/>
    <lineage>
        <taxon>Eukaryota</taxon>
        <taxon>Metazoa</taxon>
        <taxon>Chordata</taxon>
        <taxon>Craniata</taxon>
        <taxon>Vertebrata</taxon>
        <taxon>Euteleostomi</taxon>
        <taxon>Archelosauria</taxon>
        <taxon>Testudinata</taxon>
        <taxon>Testudines</taxon>
        <taxon>Cryptodira</taxon>
        <taxon>Durocryptodira</taxon>
        <taxon>Testudinoidea</taxon>
        <taxon>Platysternidae</taxon>
        <taxon>Platysternon</taxon>
    </lineage>
</organism>
<comment type="caution">
    <text evidence="2">The sequence shown here is derived from an EMBL/GenBank/DDBJ whole genome shotgun (WGS) entry which is preliminary data.</text>
</comment>
<evidence type="ECO:0000313" key="3">
    <source>
        <dbReference type="Proteomes" id="UP000297703"/>
    </source>
</evidence>
<dbReference type="AlphaFoldDB" id="A0A4D9ENH1"/>
<reference evidence="2 3" key="2">
    <citation type="submission" date="2019-04" db="EMBL/GenBank/DDBJ databases">
        <title>The genome sequence of big-headed turtle.</title>
        <authorList>
            <person name="Gong S."/>
        </authorList>
    </citation>
    <scope>NUCLEOTIDE SEQUENCE [LARGE SCALE GENOMIC DNA]</scope>
    <source>
        <strain evidence="2">DO16091913</strain>
        <tissue evidence="2">Muscle</tissue>
    </source>
</reference>
<keyword evidence="2" id="KW-0675">Receptor</keyword>
<proteinExistence type="predicted"/>
<sequence length="175" mass="19009">MLTCTGPNWGNSADINRILPSAVCFFPPFSLPSLLLSLRKWIISPKEFPHYRLVNVVNRQLKLELQRASQRAALAAVDSSVPAAPVLGVGPALDTAEDPCPSVQSWEPARSQTEPPALNSAAPPETGTLGWHADSFCLAFGADGTGRINIRSQLWQEQLRIPGESTWPRGVAVWD</sequence>
<protein>
    <submittedName>
        <fullName evidence="2">Vasoactive intestinal polypeptide receptor 2</fullName>
    </submittedName>
</protein>
<evidence type="ECO:0000313" key="2">
    <source>
        <dbReference type="EMBL" id="TFK10585.1"/>
    </source>
</evidence>
<evidence type="ECO:0000256" key="1">
    <source>
        <dbReference type="SAM" id="MobiDB-lite"/>
    </source>
</evidence>
<accession>A0A4D9ENH1</accession>
<dbReference type="EMBL" id="QXTE01000039">
    <property type="protein sequence ID" value="TFK10585.1"/>
    <property type="molecule type" value="Genomic_DNA"/>
</dbReference>
<keyword evidence="3" id="KW-1185">Reference proteome</keyword>
<feature type="compositionally biased region" description="Polar residues" evidence="1">
    <location>
        <begin position="102"/>
        <end position="114"/>
    </location>
</feature>
<dbReference type="Proteomes" id="UP000297703">
    <property type="component" value="Unassembled WGS sequence"/>
</dbReference>
<gene>
    <name evidence="2" type="ORF">DR999_PMT05983</name>
</gene>